<dbReference type="Proteomes" id="UP000597656">
    <property type="component" value="Unassembled WGS sequence"/>
</dbReference>
<comment type="caution">
    <text evidence="1">The sequence shown here is derived from an EMBL/GenBank/DDBJ whole genome shotgun (WGS) entry which is preliminary data.</text>
</comment>
<dbReference type="EMBL" id="BMNC01000010">
    <property type="protein sequence ID" value="GGN11447.1"/>
    <property type="molecule type" value="Genomic_DNA"/>
</dbReference>
<accession>A0ABQ2IHC2</accession>
<name>A0ABQ2IHC2_9PSEU</name>
<sequence length="65" mass="7511">MLFRQWAQILNRRTAKYPKVLQAKITQWIKIVQPVAGTKVKVCHAACLIGERLQAAATKFRSFKR</sequence>
<keyword evidence="2" id="KW-1185">Reference proteome</keyword>
<reference evidence="2" key="1">
    <citation type="journal article" date="2019" name="Int. J. Syst. Evol. Microbiol.">
        <title>The Global Catalogue of Microorganisms (GCM) 10K type strain sequencing project: providing services to taxonomists for standard genome sequencing and annotation.</title>
        <authorList>
            <consortium name="The Broad Institute Genomics Platform"/>
            <consortium name="The Broad Institute Genome Sequencing Center for Infectious Disease"/>
            <person name="Wu L."/>
            <person name="Ma J."/>
        </authorList>
    </citation>
    <scope>NUCLEOTIDE SEQUENCE [LARGE SCALE GENOMIC DNA]</scope>
    <source>
        <strain evidence="2">CGMCC 4.7319</strain>
    </source>
</reference>
<evidence type="ECO:0008006" key="3">
    <source>
        <dbReference type="Google" id="ProtNLM"/>
    </source>
</evidence>
<evidence type="ECO:0000313" key="2">
    <source>
        <dbReference type="Proteomes" id="UP000597656"/>
    </source>
</evidence>
<evidence type="ECO:0000313" key="1">
    <source>
        <dbReference type="EMBL" id="GGN11447.1"/>
    </source>
</evidence>
<gene>
    <name evidence="1" type="ORF">GCM10011609_59370</name>
</gene>
<proteinExistence type="predicted"/>
<protein>
    <recommendedName>
        <fullName evidence="3">Transposase</fullName>
    </recommendedName>
</protein>
<organism evidence="1 2">
    <name type="scientific">Lentzea pudingi</name>
    <dbReference type="NCBI Taxonomy" id="1789439"/>
    <lineage>
        <taxon>Bacteria</taxon>
        <taxon>Bacillati</taxon>
        <taxon>Actinomycetota</taxon>
        <taxon>Actinomycetes</taxon>
        <taxon>Pseudonocardiales</taxon>
        <taxon>Pseudonocardiaceae</taxon>
        <taxon>Lentzea</taxon>
    </lineage>
</organism>